<evidence type="ECO:0000313" key="1">
    <source>
        <dbReference type="EMBL" id="GIY29717.1"/>
    </source>
</evidence>
<keyword evidence="2" id="KW-1185">Reference proteome</keyword>
<reference evidence="1 2" key="1">
    <citation type="submission" date="2021-06" db="EMBL/GenBank/DDBJ databases">
        <title>Caerostris extrusa draft genome.</title>
        <authorList>
            <person name="Kono N."/>
            <person name="Arakawa K."/>
        </authorList>
    </citation>
    <scope>NUCLEOTIDE SEQUENCE [LARGE SCALE GENOMIC DNA]</scope>
</reference>
<proteinExistence type="predicted"/>
<evidence type="ECO:0000313" key="2">
    <source>
        <dbReference type="Proteomes" id="UP001054945"/>
    </source>
</evidence>
<gene>
    <name evidence="1" type="ORF">CEXT_48731</name>
</gene>
<comment type="caution">
    <text evidence="1">The sequence shown here is derived from an EMBL/GenBank/DDBJ whole genome shotgun (WGS) entry which is preliminary data.</text>
</comment>
<dbReference type="Proteomes" id="UP001054945">
    <property type="component" value="Unassembled WGS sequence"/>
</dbReference>
<dbReference type="AlphaFoldDB" id="A0AAV4SA86"/>
<protein>
    <submittedName>
        <fullName evidence="1">Uncharacterized protein</fullName>
    </submittedName>
</protein>
<name>A0AAV4SA86_CAEEX</name>
<dbReference type="EMBL" id="BPLR01009118">
    <property type="protein sequence ID" value="GIY29717.1"/>
    <property type="molecule type" value="Genomic_DNA"/>
</dbReference>
<sequence length="98" mass="11502">MLHWNTPDTYVVAFKVELLYGPFLNNIVWRQETVQLYFKKPDIMKMIQLKTDPVVELRLLCTCNVPDRKRKMGSTFLVHLLLFMSQILGESGVRSEMP</sequence>
<accession>A0AAV4SA86</accession>
<organism evidence="1 2">
    <name type="scientific">Caerostris extrusa</name>
    <name type="common">Bark spider</name>
    <name type="synonym">Caerostris bankana</name>
    <dbReference type="NCBI Taxonomy" id="172846"/>
    <lineage>
        <taxon>Eukaryota</taxon>
        <taxon>Metazoa</taxon>
        <taxon>Ecdysozoa</taxon>
        <taxon>Arthropoda</taxon>
        <taxon>Chelicerata</taxon>
        <taxon>Arachnida</taxon>
        <taxon>Araneae</taxon>
        <taxon>Araneomorphae</taxon>
        <taxon>Entelegynae</taxon>
        <taxon>Araneoidea</taxon>
        <taxon>Araneidae</taxon>
        <taxon>Caerostris</taxon>
    </lineage>
</organism>